<protein>
    <recommendedName>
        <fullName evidence="7">sn-1-specific diacylglycerol lipase ABHD11</fullName>
        <ecNumber evidence="3">3.1.1.116</ecNumber>
    </recommendedName>
    <alternativeName>
        <fullName evidence="4">Alpha/beta hydrolase domain-containing protein 11</fullName>
    </alternativeName>
</protein>
<evidence type="ECO:0000256" key="2">
    <source>
        <dbReference type="ARBA" id="ARBA00022801"/>
    </source>
</evidence>
<comment type="catalytic activity">
    <reaction evidence="6">
        <text>a 1,3-diacyl-sn-glycerol + H2O = a 1-acyl-sn-glycerol + a fatty acid + H(+)</text>
        <dbReference type="Rhea" id="RHEA:38503"/>
        <dbReference type="ChEBI" id="CHEBI:15377"/>
        <dbReference type="ChEBI" id="CHEBI:15378"/>
        <dbReference type="ChEBI" id="CHEBI:28868"/>
        <dbReference type="ChEBI" id="CHEBI:64683"/>
        <dbReference type="ChEBI" id="CHEBI:77272"/>
    </reaction>
</comment>
<gene>
    <name evidence="13" type="ORF">BINO364_LOCUS955</name>
</gene>
<accession>A0A8J9Y1A1</accession>
<comment type="catalytic activity">
    <reaction evidence="9">
        <text>1,2-didecanoylglycerol + H2O = decanoylglycerol + decanoate + H(+)</text>
        <dbReference type="Rhea" id="RHEA:48596"/>
        <dbReference type="ChEBI" id="CHEBI:11152"/>
        <dbReference type="ChEBI" id="CHEBI:15377"/>
        <dbReference type="ChEBI" id="CHEBI:15378"/>
        <dbReference type="ChEBI" id="CHEBI:27689"/>
        <dbReference type="ChEBI" id="CHEBI:90605"/>
    </reaction>
</comment>
<organism evidence="13 14">
    <name type="scientific">Brenthis ino</name>
    <name type="common">lesser marbled fritillary</name>
    <dbReference type="NCBI Taxonomy" id="405034"/>
    <lineage>
        <taxon>Eukaryota</taxon>
        <taxon>Metazoa</taxon>
        <taxon>Ecdysozoa</taxon>
        <taxon>Arthropoda</taxon>
        <taxon>Hexapoda</taxon>
        <taxon>Insecta</taxon>
        <taxon>Pterygota</taxon>
        <taxon>Neoptera</taxon>
        <taxon>Endopterygota</taxon>
        <taxon>Lepidoptera</taxon>
        <taxon>Glossata</taxon>
        <taxon>Ditrysia</taxon>
        <taxon>Papilionoidea</taxon>
        <taxon>Nymphalidae</taxon>
        <taxon>Heliconiinae</taxon>
        <taxon>Argynnini</taxon>
        <taxon>Brenthis</taxon>
    </lineage>
</organism>
<dbReference type="InterPro" id="IPR029058">
    <property type="entry name" value="AB_hydrolase_fold"/>
</dbReference>
<sequence length="272" mass="30442">MCTFNFQKCVVLVKIELKYVVAVRYKALKVTSKNSIKTAANLSYKIYGDHHGSDEPTILLFHGLLGNKKHWDSIGKTMLNVTKRTVVSVDLRNHGDSPHVNSHKYEDLAIDILKLLERLSIAKASLVGHSMGGRAAMSASLIAPEKIAGLLVVDISPISSAKQLTDYLPKVLAAMKKVSFKKHTKVTAAKKEAKKQLENIIYDDLLMKAVLSNIKMKADHSIGWACNVDVLVKHFKYIASFPESLKVQNILRPNIVYWRSTFRISSVRNLIF</sequence>
<feature type="domain" description="AB hydrolase-1" evidence="12">
    <location>
        <begin position="56"/>
        <end position="178"/>
    </location>
</feature>
<dbReference type="OrthoDB" id="8119704at2759"/>
<name>A0A8J9Y1A1_9NEOP</name>
<evidence type="ECO:0000256" key="8">
    <source>
        <dbReference type="ARBA" id="ARBA00048283"/>
    </source>
</evidence>
<comment type="catalytic activity">
    <reaction evidence="5">
        <text>a 1,2-diacyl-sn-glycerol + H2O = a 2-acylglycerol + a fatty acid + H(+)</text>
        <dbReference type="Rhea" id="RHEA:33275"/>
        <dbReference type="ChEBI" id="CHEBI:15377"/>
        <dbReference type="ChEBI" id="CHEBI:15378"/>
        <dbReference type="ChEBI" id="CHEBI:17389"/>
        <dbReference type="ChEBI" id="CHEBI:17815"/>
        <dbReference type="ChEBI" id="CHEBI:28868"/>
        <dbReference type="EC" id="3.1.1.116"/>
    </reaction>
</comment>
<reference evidence="13" key="1">
    <citation type="submission" date="2021-12" db="EMBL/GenBank/DDBJ databases">
        <authorList>
            <person name="Martin H S."/>
        </authorList>
    </citation>
    <scope>NUCLEOTIDE SEQUENCE</scope>
</reference>
<evidence type="ECO:0000313" key="13">
    <source>
        <dbReference type="EMBL" id="CAH0713849.1"/>
    </source>
</evidence>
<evidence type="ECO:0000256" key="9">
    <source>
        <dbReference type="ARBA" id="ARBA00048504"/>
    </source>
</evidence>
<dbReference type="Gene3D" id="3.40.50.1820">
    <property type="entry name" value="alpha/beta hydrolase"/>
    <property type="match status" value="1"/>
</dbReference>
<evidence type="ECO:0000256" key="3">
    <source>
        <dbReference type="ARBA" id="ARBA00026104"/>
    </source>
</evidence>
<evidence type="ECO:0000256" key="4">
    <source>
        <dbReference type="ARBA" id="ARBA00042703"/>
    </source>
</evidence>
<comment type="catalytic activity">
    <reaction evidence="8">
        <text>1-octadecanoyl-2-(4Z,7Z,10Z,13Z,16Z,19Z-docosahexaenoyl)-sn-glycerol + H2O = 2-(4Z,7Z,10Z,13Z,16Z,19Z-docosahexaenoyl)-glycerol + octadecanoate + H(+)</text>
        <dbReference type="Rhea" id="RHEA:77107"/>
        <dbReference type="ChEBI" id="CHEBI:15377"/>
        <dbReference type="ChEBI" id="CHEBI:15378"/>
        <dbReference type="ChEBI" id="CHEBI:25629"/>
        <dbReference type="ChEBI" id="CHEBI:77129"/>
        <dbReference type="ChEBI" id="CHEBI:186738"/>
    </reaction>
</comment>
<dbReference type="EC" id="3.1.1.116" evidence="3"/>
<dbReference type="Pfam" id="PF00561">
    <property type="entry name" value="Abhydrolase_1"/>
    <property type="match status" value="1"/>
</dbReference>
<evidence type="ECO:0000256" key="1">
    <source>
        <dbReference type="ARBA" id="ARBA00008645"/>
    </source>
</evidence>
<dbReference type="GO" id="GO:0005739">
    <property type="term" value="C:mitochondrion"/>
    <property type="evidence" value="ECO:0007669"/>
    <property type="project" value="TreeGrafter"/>
</dbReference>
<evidence type="ECO:0000259" key="12">
    <source>
        <dbReference type="Pfam" id="PF00561"/>
    </source>
</evidence>
<dbReference type="Proteomes" id="UP000838878">
    <property type="component" value="Chromosome 1"/>
</dbReference>
<evidence type="ECO:0000256" key="6">
    <source>
        <dbReference type="ARBA" id="ARBA00043742"/>
    </source>
</evidence>
<evidence type="ECO:0000256" key="5">
    <source>
        <dbReference type="ARBA" id="ARBA00043667"/>
    </source>
</evidence>
<dbReference type="EMBL" id="OV170221">
    <property type="protein sequence ID" value="CAH0713849.1"/>
    <property type="molecule type" value="Genomic_DNA"/>
</dbReference>
<feature type="non-terminal residue" evidence="13">
    <location>
        <position position="272"/>
    </location>
</feature>
<proteinExistence type="inferred from homology"/>
<comment type="similarity">
    <text evidence="1">Belongs to the AB hydrolase superfamily.</text>
</comment>
<evidence type="ECO:0000256" key="11">
    <source>
        <dbReference type="ARBA" id="ARBA00048919"/>
    </source>
</evidence>
<evidence type="ECO:0000313" key="14">
    <source>
        <dbReference type="Proteomes" id="UP000838878"/>
    </source>
</evidence>
<dbReference type="SUPFAM" id="SSF53474">
    <property type="entry name" value="alpha/beta-Hydrolases"/>
    <property type="match status" value="1"/>
</dbReference>
<dbReference type="PANTHER" id="PTHR46118">
    <property type="entry name" value="PROTEIN ABHD11"/>
    <property type="match status" value="1"/>
</dbReference>
<evidence type="ECO:0000256" key="10">
    <source>
        <dbReference type="ARBA" id="ARBA00048513"/>
    </source>
</evidence>
<keyword evidence="2" id="KW-0378">Hydrolase</keyword>
<comment type="catalytic activity">
    <reaction evidence="10">
        <text>1-octadecanoyl-2-(9Z-octadecenoyl)-sn-glycerol + H2O = 2-(9Z-octadecenoyl)-glycerol + octadecanoate + H(+)</text>
        <dbReference type="Rhea" id="RHEA:77103"/>
        <dbReference type="ChEBI" id="CHEBI:15377"/>
        <dbReference type="ChEBI" id="CHEBI:15378"/>
        <dbReference type="ChEBI" id="CHEBI:25629"/>
        <dbReference type="ChEBI" id="CHEBI:73990"/>
        <dbReference type="ChEBI" id="CHEBI:75468"/>
    </reaction>
</comment>
<dbReference type="InterPro" id="IPR000073">
    <property type="entry name" value="AB_hydrolase_1"/>
</dbReference>
<dbReference type="GO" id="GO:0052689">
    <property type="term" value="F:carboxylic ester hydrolase activity"/>
    <property type="evidence" value="ECO:0007669"/>
    <property type="project" value="TreeGrafter"/>
</dbReference>
<evidence type="ECO:0000256" key="7">
    <source>
        <dbReference type="ARBA" id="ARBA00044064"/>
    </source>
</evidence>
<comment type="catalytic activity">
    <reaction evidence="11">
        <text>1-octadecanoyl-2-(5Z,8Z,11Z,14Z-eicosatetraenoyl)-sn-glycerol + H2O = 2-(5Z,8Z,11Z,14Z-eicosatetraenoyl)-glycerol + octadecanoate + H(+)</text>
        <dbReference type="Rhea" id="RHEA:38507"/>
        <dbReference type="ChEBI" id="CHEBI:15377"/>
        <dbReference type="ChEBI" id="CHEBI:15378"/>
        <dbReference type="ChEBI" id="CHEBI:25629"/>
        <dbReference type="ChEBI" id="CHEBI:52392"/>
        <dbReference type="ChEBI" id="CHEBI:75728"/>
    </reaction>
</comment>
<dbReference type="PANTHER" id="PTHR46118:SF4">
    <property type="entry name" value="PROTEIN ABHD11"/>
    <property type="match status" value="1"/>
</dbReference>
<keyword evidence="14" id="KW-1185">Reference proteome</keyword>
<dbReference type="AlphaFoldDB" id="A0A8J9Y1A1"/>